<evidence type="ECO:0000313" key="2">
    <source>
        <dbReference type="Proteomes" id="UP000249082"/>
    </source>
</evidence>
<gene>
    <name evidence="1" type="ORF">DI555_14105</name>
</gene>
<dbReference type="InterPro" id="IPR008767">
    <property type="entry name" value="Phage_SPP1_head-tail_adaptor"/>
</dbReference>
<dbReference type="Gene3D" id="2.40.10.270">
    <property type="entry name" value="Bacteriophage SPP1 head-tail adaptor protein"/>
    <property type="match status" value="1"/>
</dbReference>
<comment type="caution">
    <text evidence="1">The sequence shown here is derived from an EMBL/GenBank/DDBJ whole genome shotgun (WGS) entry which is preliminary data.</text>
</comment>
<dbReference type="Pfam" id="PF05521">
    <property type="entry name" value="Phage_HCP"/>
    <property type="match status" value="1"/>
</dbReference>
<dbReference type="InterPro" id="IPR038666">
    <property type="entry name" value="SSP1_head-tail_sf"/>
</dbReference>
<dbReference type="Proteomes" id="UP000249082">
    <property type="component" value="Unassembled WGS sequence"/>
</dbReference>
<dbReference type="EMBL" id="QFPX01000010">
    <property type="protein sequence ID" value="PZQ54188.1"/>
    <property type="molecule type" value="Genomic_DNA"/>
</dbReference>
<organism evidence="1 2">
    <name type="scientific">Novosphingobium pentaromativorans</name>
    <dbReference type="NCBI Taxonomy" id="205844"/>
    <lineage>
        <taxon>Bacteria</taxon>
        <taxon>Pseudomonadati</taxon>
        <taxon>Pseudomonadota</taxon>
        <taxon>Alphaproteobacteria</taxon>
        <taxon>Sphingomonadales</taxon>
        <taxon>Sphingomonadaceae</taxon>
        <taxon>Novosphingobium</taxon>
    </lineage>
</organism>
<sequence>MTASTRDTFITFEARETTKDPDYGTTIEEGWVKASEAWAEVQDVLPSRGENIDDSLSIQRRPARIRIDYFDGIDVTADMRIDIDGRKLRIVSGPAEKGRRKEWEMMAEELSTEGHEP</sequence>
<evidence type="ECO:0000313" key="1">
    <source>
        <dbReference type="EMBL" id="PZQ54188.1"/>
    </source>
</evidence>
<evidence type="ECO:0008006" key="3">
    <source>
        <dbReference type="Google" id="ProtNLM"/>
    </source>
</evidence>
<protein>
    <recommendedName>
        <fullName evidence="3">Head-tail adaptor protein</fullName>
    </recommendedName>
</protein>
<dbReference type="AlphaFoldDB" id="A0A2W5NNW5"/>
<dbReference type="NCBIfam" id="TIGR01563">
    <property type="entry name" value="gp16_SPP1"/>
    <property type="match status" value="1"/>
</dbReference>
<proteinExistence type="predicted"/>
<reference evidence="1 2" key="1">
    <citation type="submission" date="2017-08" db="EMBL/GenBank/DDBJ databases">
        <title>Infants hospitalized years apart are colonized by the same room-sourced microbial strains.</title>
        <authorList>
            <person name="Brooks B."/>
            <person name="Olm M.R."/>
            <person name="Firek B.A."/>
            <person name="Baker R."/>
            <person name="Thomas B.C."/>
            <person name="Morowitz M.J."/>
            <person name="Banfield J.F."/>
        </authorList>
    </citation>
    <scope>NUCLEOTIDE SEQUENCE [LARGE SCALE GENOMIC DNA]</scope>
    <source>
        <strain evidence="1">S2_005_002_R2_33</strain>
    </source>
</reference>
<accession>A0A2W5NNW5</accession>
<name>A0A2W5NNW5_9SPHN</name>